<sequence>MLKRCQPYKKFTLWVIVLLLSQFAFSQTEDELKEKADAFFAKEEFVEATPLYLRLLSLKPRDHNYNYRYGTCLLFNSDRKQDAFKYLNYAVKGEAVEQEAFYYLGKAFHLTFEFNKAIEFYKRYKEVAGSRAAMHLDVDRQIEMAQNGKKLLSRLSELIIESRRLTAFQDFFRLYDLSNIGGTLLVTEEFQTKQDKKNNHTPLIHFPANPTQIYYSSYGEDGKHGKDIYVRRKLPDGSWGLPQKVRGGVNTNYDEDFPYMHPNGRFLYFSSKGHNSMGGYDVFRAPYFPDDDSFGDAENMDFAISSPDDDLFYVIDSLDKNAFFASARQSQDGKIHVYKMRVQRSPDQMVILKGQFASAINPENKSASIQVRDVASGRKIGSYTSNKTDGGYIVTLPKGGRYEYIIQVEGEPDQHTAEFQAPFMTELKPLKQSIVEYEENGDALVRVDNLFDEEIEDAASIVAEILKNKAQLKPNSDAFDLDALDKLEDEKKLLSQLNLDRYNSTELKDIAQEDVERLELEAKEIDQELNKLLMVAEQALQQAATSDSLADLLLQQAATSENLTKGETLIEQAIAEKNTVQREIRKAEQAMIVYEEMRKEQKFNEQYLNQSKEVADVLSDVSSDNLKDKVNQLARNNGEYIKKHFNTSNKQSAAQLLYSKTEEKSGISEANQLRNEVQKLEETIRKRNEEIQTLEKTKEFSKKKDIEIIDREIDRLQTDNRADEELISSKQREIAKESTKENELIAKKSAIDKTRDITDSEISNTISHDQISNRIVASSHLADQERIDSFVETTTTVQSELKQRIEQSANSSENITTNTETKTTPTTNNSTTTNSTTQENNSDLSSQSPTSKQVAAINPRLMEQENNLISSDKTPEEKAKERLAIEKQWVFELSKEINRKETERQNSSSAEQQKAITAEITQLKEELAAKKQYIEELKPIGDPPGEEEVIAEAVIATIAPDYTSKNSTSEKINNVPRKLKSLNENDRDLVKKLEEHLQSLDNTSSEEVVTQKKVLEEKISELEQSIKDRENMLVLLGEAEPEVSANEPENNSSELIPFGGSETLKERYTNISSRSDASMRESIVQREHFIQEAEELAQNLASEIQNDPANQQLQNELQGLQQTIANVETEIKKLHETEQQESFAAREKKISQLSTEIQTLSDNFSRLSESSTTEKELDQQIEERTILLNKVRKLLTVIDNELRDEPENSRILAKRNEVTALQADLEEEIKTLNKAKVAAYQTETQVSQQTTVPVSDAYSTEIASTREELERMSNSATIEQRLQKEKELVSLLEKALDENTSNITKHPDNEQLLQQKSTLSDLHAQIEARIREHENQLAISTDTSTPSNNQEGTTDKRVVELQQRIQQIESTQNPEDTNLLLSTKKELLAAIDEAIERAEKKRSNEVENSSLQEEISRLTTLKNKTENEVNELEQIRQSENLTAGTPENFSADLSRNQAGVADLFETSDSDPSENQLINRKSRLEDYLETLQEKKQKINDPVQQDNIQKEITTTETQLKTIDRLLSEMQVTYQPNTTNVSVNPEIRNNQEKVATSRAEITSLTTQLEQSATNKERKQLVKQLEKAEKKNLELEQELLFSQKEELASTSRELSENESSDAVVNASSVLLDIKTRETLQDIEQVKNSSSKKEKTSLVKHTIEQRDQLEELQQQQQTRINETEIEQTLFTNEERQNLYGTEEEEYLLLQLKEEQKRIQLELFHLKKEFDTASKKRRPSIEVEIGNMTAEYDRLTEEITKLEETIGKNQSVHSKPPTLLDNLTVSSAETTAQQEDKEIIRIAQKKGFRELSNDINTLQLLERRRENLILELAGLKSQLSEVIQQAAQSVDDSEKEQLLAKGKLLSKKANDANDQLITTIQEIEELNRRIEENPLLINEEKDVLISMALEGIQPIRLRPVEKVYVGLNYNSGNSVYSPSNPIPINPEMPGGLVYKVQVGAFSKPVPEDTFKEFNPVTGEQINKGLIRYTVGIFPSKGEAYLAQNRVRSLGYSDAFVVAYCNGERMTVAQADLLIKEGKCTPSVNTDNTEGEELLAIHVTESSSTSASPRIKSTYHLAPDAAVADAVEDVKGLFFTVQVGVYNYPIPSSKLYNITPLNTNLSDKGQIRYSTGKFDDIPSAVNRRNEIRKIGISDAFVTAYYNGARITISEAKKLIDESGESILYSNTVQQEVDTEEGETTIVRKPQEDNRKKLNPSFIRKTGISKETYTYYPSRELDVLRKSGIWAYYDQQSQRIKTIPSSGSDASLKSFTSQSINLEEKTTYKGFIVDEENGLFYESLNDVNPEKSYHSLRITWEGEATQLLGTFLTKNTYTILEWDPDEKTIVFGPMDFSTKEELKKELKMVPLITTEEKLLDWE</sequence>
<dbReference type="RefSeq" id="WP_343786228.1">
    <property type="nucleotide sequence ID" value="NZ_BAAAFH010000007.1"/>
</dbReference>
<feature type="coiled-coil region" evidence="1">
    <location>
        <begin position="983"/>
        <end position="1032"/>
    </location>
</feature>
<dbReference type="SUPFAM" id="SSF75011">
    <property type="entry name" value="3-carboxy-cis,cis-mucoante lactonizing enzyme"/>
    <property type="match status" value="1"/>
</dbReference>
<name>A0ABN1MPY3_9FLAO</name>
<feature type="coiled-coil region" evidence="1">
    <location>
        <begin position="1812"/>
        <end position="1887"/>
    </location>
</feature>
<feature type="coiled-coil region" evidence="1">
    <location>
        <begin position="1661"/>
        <end position="1759"/>
    </location>
</feature>
<dbReference type="Proteomes" id="UP001501126">
    <property type="component" value="Unassembled WGS sequence"/>
</dbReference>
<keyword evidence="5" id="KW-1185">Reference proteome</keyword>
<dbReference type="SUPFAM" id="SSF48452">
    <property type="entry name" value="TPR-like"/>
    <property type="match status" value="1"/>
</dbReference>
<organism evidence="4 5">
    <name type="scientific">Wandonia haliotis</name>
    <dbReference type="NCBI Taxonomy" id="574963"/>
    <lineage>
        <taxon>Bacteria</taxon>
        <taxon>Pseudomonadati</taxon>
        <taxon>Bacteroidota</taxon>
        <taxon>Flavobacteriia</taxon>
        <taxon>Flavobacteriales</taxon>
        <taxon>Crocinitomicaceae</taxon>
        <taxon>Wandonia</taxon>
    </lineage>
</organism>
<feature type="coiled-coil region" evidence="1">
    <location>
        <begin position="1381"/>
        <end position="1442"/>
    </location>
</feature>
<feature type="coiled-coil region" evidence="1">
    <location>
        <begin position="1309"/>
        <end position="1343"/>
    </location>
</feature>
<feature type="region of interest" description="Disordered" evidence="2">
    <location>
        <begin position="804"/>
        <end position="853"/>
    </location>
</feature>
<keyword evidence="1" id="KW-0175">Coiled coil</keyword>
<dbReference type="Gene3D" id="1.25.40.10">
    <property type="entry name" value="Tetratricopeptide repeat domain"/>
    <property type="match status" value="1"/>
</dbReference>
<protein>
    <submittedName>
        <fullName evidence="4">Uncharacterized protein</fullName>
    </submittedName>
</protein>
<feature type="chain" id="PRO_5045944965" evidence="3">
    <location>
        <begin position="27"/>
        <end position="2370"/>
    </location>
</feature>
<proteinExistence type="predicted"/>
<evidence type="ECO:0000256" key="3">
    <source>
        <dbReference type="SAM" id="SignalP"/>
    </source>
</evidence>
<evidence type="ECO:0000256" key="1">
    <source>
        <dbReference type="SAM" id="Coils"/>
    </source>
</evidence>
<keyword evidence="3" id="KW-0732">Signal</keyword>
<feature type="coiled-coil region" evidence="1">
    <location>
        <begin position="1110"/>
        <end position="1140"/>
    </location>
</feature>
<feature type="compositionally biased region" description="Polar residues" evidence="2">
    <location>
        <begin position="843"/>
        <end position="853"/>
    </location>
</feature>
<evidence type="ECO:0000256" key="2">
    <source>
        <dbReference type="SAM" id="MobiDB-lite"/>
    </source>
</evidence>
<comment type="caution">
    <text evidence="4">The sequence shown here is derived from an EMBL/GenBank/DDBJ whole genome shotgun (WGS) entry which is preliminary data.</text>
</comment>
<feature type="coiled-coil region" evidence="1">
    <location>
        <begin position="570"/>
        <end position="733"/>
    </location>
</feature>
<accession>A0ABN1MPY3</accession>
<feature type="coiled-coil region" evidence="1">
    <location>
        <begin position="1567"/>
        <end position="1601"/>
    </location>
</feature>
<feature type="coiled-coil region" evidence="1">
    <location>
        <begin position="508"/>
        <end position="542"/>
    </location>
</feature>
<dbReference type="EMBL" id="BAAAFH010000007">
    <property type="protein sequence ID" value="GAA0875114.1"/>
    <property type="molecule type" value="Genomic_DNA"/>
</dbReference>
<feature type="signal peptide" evidence="3">
    <location>
        <begin position="1"/>
        <end position="26"/>
    </location>
</feature>
<gene>
    <name evidence="4" type="ORF">GCM10009118_15220</name>
</gene>
<feature type="compositionally biased region" description="Low complexity" evidence="2">
    <location>
        <begin position="810"/>
        <end position="842"/>
    </location>
</feature>
<evidence type="ECO:0000313" key="5">
    <source>
        <dbReference type="Proteomes" id="UP001501126"/>
    </source>
</evidence>
<evidence type="ECO:0000313" key="4">
    <source>
        <dbReference type="EMBL" id="GAA0875114.1"/>
    </source>
</evidence>
<dbReference type="InterPro" id="IPR011990">
    <property type="entry name" value="TPR-like_helical_dom_sf"/>
</dbReference>
<reference evidence="4 5" key="1">
    <citation type="journal article" date="2019" name="Int. J. Syst. Evol. Microbiol.">
        <title>The Global Catalogue of Microorganisms (GCM) 10K type strain sequencing project: providing services to taxonomists for standard genome sequencing and annotation.</title>
        <authorList>
            <consortium name="The Broad Institute Genomics Platform"/>
            <consortium name="The Broad Institute Genome Sequencing Center for Infectious Disease"/>
            <person name="Wu L."/>
            <person name="Ma J."/>
        </authorList>
    </citation>
    <scope>NUCLEOTIDE SEQUENCE [LARGE SCALE GENOMIC DNA]</scope>
    <source>
        <strain evidence="4 5">JCM 16083</strain>
    </source>
</reference>